<keyword evidence="1" id="KW-0472">Membrane</keyword>
<dbReference type="KEGG" id="hdt:HYPDE_27998"/>
<gene>
    <name evidence="2" type="ORF">HYPDE_27998</name>
</gene>
<keyword evidence="1" id="KW-1133">Transmembrane helix</keyword>
<dbReference type="EMBL" id="CP005587">
    <property type="protein sequence ID" value="AGK57279.1"/>
    <property type="molecule type" value="Genomic_DNA"/>
</dbReference>
<evidence type="ECO:0000313" key="3">
    <source>
        <dbReference type="Proteomes" id="UP000005952"/>
    </source>
</evidence>
<feature type="transmembrane region" description="Helical" evidence="1">
    <location>
        <begin position="34"/>
        <end position="55"/>
    </location>
</feature>
<dbReference type="Proteomes" id="UP000005952">
    <property type="component" value="Chromosome"/>
</dbReference>
<sequence>MVALVDGDDVVAPLGLDVLGDTVVFAGEVDVPEFVVVCAAAGIVTISIATAAEYIRESMSHVLQDSPFPA</sequence>
<evidence type="ECO:0000256" key="1">
    <source>
        <dbReference type="SAM" id="Phobius"/>
    </source>
</evidence>
<accession>N0B1B6</accession>
<keyword evidence="1" id="KW-0812">Transmembrane</keyword>
<reference evidence="2 3" key="1">
    <citation type="journal article" date="2013" name="Genome Announc.">
        <title>Genome sequences for three denitrifying bacterial strains isolated from a uranium- and nitrate-contaminated subsurface environment.</title>
        <authorList>
            <person name="Venkatramanan R."/>
            <person name="Prakash O."/>
            <person name="Woyke T."/>
            <person name="Chain P."/>
            <person name="Goodwin L.A."/>
            <person name="Watson D."/>
            <person name="Brooks S."/>
            <person name="Kostka J.E."/>
            <person name="Green S.J."/>
        </authorList>
    </citation>
    <scope>NUCLEOTIDE SEQUENCE [LARGE SCALE GENOMIC DNA]</scope>
    <source>
        <strain evidence="2 3">1NES1</strain>
    </source>
</reference>
<keyword evidence="3" id="KW-1185">Reference proteome</keyword>
<dbReference type="RefSeq" id="WP_015597316.1">
    <property type="nucleotide sequence ID" value="NC_021172.1"/>
</dbReference>
<protein>
    <submittedName>
        <fullName evidence="2">Uncharacterized protein</fullName>
    </submittedName>
</protein>
<evidence type="ECO:0000313" key="2">
    <source>
        <dbReference type="EMBL" id="AGK57279.1"/>
    </source>
</evidence>
<name>N0B1B6_9HYPH</name>
<proteinExistence type="predicted"/>
<organism evidence="2 3">
    <name type="scientific">Hyphomicrobium denitrificans 1NES1</name>
    <dbReference type="NCBI Taxonomy" id="670307"/>
    <lineage>
        <taxon>Bacteria</taxon>
        <taxon>Pseudomonadati</taxon>
        <taxon>Pseudomonadota</taxon>
        <taxon>Alphaproteobacteria</taxon>
        <taxon>Hyphomicrobiales</taxon>
        <taxon>Hyphomicrobiaceae</taxon>
        <taxon>Hyphomicrobium</taxon>
    </lineage>
</organism>
<dbReference type="AlphaFoldDB" id="N0B1B6"/>
<dbReference type="HOGENOM" id="CLU_2752342_0_0_5"/>